<evidence type="ECO:0000256" key="5">
    <source>
        <dbReference type="ARBA" id="ARBA00023242"/>
    </source>
</evidence>
<gene>
    <name evidence="9" type="ORF">PG986_007803</name>
</gene>
<sequence>MPPPQKKSLPEEDVDAMSVASDDDTSSSDSGEDSAPEDRQFVPKDKDSDEEDLERFVLGDTENFREQLRKDFDFDDAELDSGDVEHDGTGSEELDDAQLWAQGPCACAPERGRFCARRRQRPPAWHDSDDERLTVSLTTATQLRKLRLSEDDDVITGTEYTQRLRQQFLRLNPLPNWAKASEERPSKRRRRSSAASDDSDASELGESDEEDGDLSALPLDRFLRDASSLKGASTKSKILRPEVIDIQRSRDMADSHKAEVTALCFHPEYPVLLSASTSSMLYLHHVAPTAHPTPNPLLTSVQVKQVPIRHAEFMLPAGDKIFFAGRRRFIHSWDMPTGAIQRTSKIQGHHLEQRTWERFKLSPCGRYLGLIASTRKGGGVINTLNVNTMQWIAAARLDSRGGIIDFQWWKNGNGMTILGKSGQIGEWSMASRRFVGIWNDEGSVGGTAIALGGHKGPELLGGDRWVAIGSNTGVMNVYDRQELILPSDNDELTLKERPEPAKSFMQLTTPVTILTFSPDGQILAFGSKHKTDNFRLAHMPSCTVFRNWPTANTPLGRIKCVAFSKDSDMLAVGNDNGKIRLWEIRR</sequence>
<feature type="compositionally biased region" description="Basic and acidic residues" evidence="8">
    <location>
        <begin position="54"/>
        <end position="72"/>
    </location>
</feature>
<evidence type="ECO:0000256" key="1">
    <source>
        <dbReference type="ARBA" id="ARBA00004604"/>
    </source>
</evidence>
<dbReference type="Proteomes" id="UP001391051">
    <property type="component" value="Unassembled WGS sequence"/>
</dbReference>
<feature type="repeat" description="WD" evidence="7">
    <location>
        <begin position="558"/>
        <end position="586"/>
    </location>
</feature>
<feature type="compositionally biased region" description="Acidic residues" evidence="8">
    <location>
        <begin position="73"/>
        <end position="82"/>
    </location>
</feature>
<evidence type="ECO:0000256" key="4">
    <source>
        <dbReference type="ARBA" id="ARBA00022737"/>
    </source>
</evidence>
<evidence type="ECO:0000256" key="2">
    <source>
        <dbReference type="ARBA" id="ARBA00022552"/>
    </source>
</evidence>
<keyword evidence="10" id="KW-1185">Reference proteome</keyword>
<evidence type="ECO:0000256" key="7">
    <source>
        <dbReference type="PROSITE-ProRule" id="PRU00221"/>
    </source>
</evidence>
<evidence type="ECO:0000256" key="8">
    <source>
        <dbReference type="SAM" id="MobiDB-lite"/>
    </source>
</evidence>
<feature type="region of interest" description="Disordered" evidence="8">
    <location>
        <begin position="176"/>
        <end position="213"/>
    </location>
</feature>
<dbReference type="InterPro" id="IPR001680">
    <property type="entry name" value="WD40_rpt"/>
</dbReference>
<evidence type="ECO:0000313" key="9">
    <source>
        <dbReference type="EMBL" id="KAK7952075.1"/>
    </source>
</evidence>
<feature type="compositionally biased region" description="Acidic residues" evidence="8">
    <location>
        <begin position="197"/>
        <end position="213"/>
    </location>
</feature>
<comment type="subcellular location">
    <subcellularLocation>
        <location evidence="1">Nucleus</location>
        <location evidence="1">Nucleolus</location>
    </subcellularLocation>
</comment>
<dbReference type="RefSeq" id="XP_066700137.1">
    <property type="nucleotide sequence ID" value="XM_066844025.1"/>
</dbReference>
<dbReference type="InterPro" id="IPR036322">
    <property type="entry name" value="WD40_repeat_dom_sf"/>
</dbReference>
<dbReference type="SMART" id="SM00320">
    <property type="entry name" value="WD40"/>
    <property type="match status" value="4"/>
</dbReference>
<keyword evidence="4" id="KW-0677">Repeat</keyword>
<evidence type="ECO:0000256" key="3">
    <source>
        <dbReference type="ARBA" id="ARBA00022574"/>
    </source>
</evidence>
<dbReference type="GeneID" id="92077087"/>
<dbReference type="PROSITE" id="PS50082">
    <property type="entry name" value="WD_REPEATS_2"/>
    <property type="match status" value="1"/>
</dbReference>
<dbReference type="Gene3D" id="2.130.10.10">
    <property type="entry name" value="YVTN repeat-like/Quinoprotein amine dehydrogenase"/>
    <property type="match status" value="1"/>
</dbReference>
<dbReference type="EMBL" id="JAQQWE010000005">
    <property type="protein sequence ID" value="KAK7952075.1"/>
    <property type="molecule type" value="Genomic_DNA"/>
</dbReference>
<dbReference type="InterPro" id="IPR045161">
    <property type="entry name" value="Utp18"/>
</dbReference>
<protein>
    <submittedName>
        <fullName evidence="9">U3 snoRNP-like protein</fullName>
    </submittedName>
</protein>
<dbReference type="PANTHER" id="PTHR18359">
    <property type="entry name" value="WD-REPEAT PROTEIN-RELATED"/>
    <property type="match status" value="1"/>
</dbReference>
<comment type="caution">
    <text evidence="9">The sequence shown here is derived from an EMBL/GenBank/DDBJ whole genome shotgun (WGS) entry which is preliminary data.</text>
</comment>
<keyword evidence="3 7" id="KW-0853">WD repeat</keyword>
<dbReference type="PANTHER" id="PTHR18359:SF0">
    <property type="entry name" value="U3 SMALL NUCLEOLAR RNA-ASSOCIATED PROTEIN 18 HOMOLOG"/>
    <property type="match status" value="1"/>
</dbReference>
<feature type="compositionally biased region" description="Basic and acidic residues" evidence="8">
    <location>
        <begin position="36"/>
        <end position="47"/>
    </location>
</feature>
<organism evidence="9 10">
    <name type="scientific">Apiospora aurea</name>
    <dbReference type="NCBI Taxonomy" id="335848"/>
    <lineage>
        <taxon>Eukaryota</taxon>
        <taxon>Fungi</taxon>
        <taxon>Dikarya</taxon>
        <taxon>Ascomycota</taxon>
        <taxon>Pezizomycotina</taxon>
        <taxon>Sordariomycetes</taxon>
        <taxon>Xylariomycetidae</taxon>
        <taxon>Amphisphaeriales</taxon>
        <taxon>Apiosporaceae</taxon>
        <taxon>Apiospora</taxon>
    </lineage>
</organism>
<dbReference type="Pfam" id="PF00400">
    <property type="entry name" value="WD40"/>
    <property type="match status" value="2"/>
</dbReference>
<dbReference type="SUPFAM" id="SSF50978">
    <property type="entry name" value="WD40 repeat-like"/>
    <property type="match status" value="1"/>
</dbReference>
<keyword evidence="5" id="KW-0539">Nucleus</keyword>
<proteinExistence type="inferred from homology"/>
<evidence type="ECO:0000256" key="6">
    <source>
        <dbReference type="ARBA" id="ARBA00025767"/>
    </source>
</evidence>
<accession>A0ABR1QDL6</accession>
<name>A0ABR1QDL6_9PEZI</name>
<reference evidence="9 10" key="1">
    <citation type="submission" date="2023-01" db="EMBL/GenBank/DDBJ databases">
        <title>Analysis of 21 Apiospora genomes using comparative genomics revels a genus with tremendous synthesis potential of carbohydrate active enzymes and secondary metabolites.</title>
        <authorList>
            <person name="Sorensen T."/>
        </authorList>
    </citation>
    <scope>NUCLEOTIDE SEQUENCE [LARGE SCALE GENOMIC DNA]</scope>
    <source>
        <strain evidence="9 10">CBS 24483</strain>
    </source>
</reference>
<comment type="similarity">
    <text evidence="6">Belongs to the WD repeat UTP18 family.</text>
</comment>
<feature type="region of interest" description="Disordered" evidence="8">
    <location>
        <begin position="1"/>
        <end position="97"/>
    </location>
</feature>
<evidence type="ECO:0000313" key="10">
    <source>
        <dbReference type="Proteomes" id="UP001391051"/>
    </source>
</evidence>
<keyword evidence="2" id="KW-0698">rRNA processing</keyword>
<dbReference type="InterPro" id="IPR015943">
    <property type="entry name" value="WD40/YVTN_repeat-like_dom_sf"/>
</dbReference>
<dbReference type="PROSITE" id="PS50294">
    <property type="entry name" value="WD_REPEATS_REGION"/>
    <property type="match status" value="1"/>
</dbReference>
<feature type="compositionally biased region" description="Acidic residues" evidence="8">
    <location>
        <begin position="11"/>
        <end position="35"/>
    </location>
</feature>